<evidence type="ECO:0000256" key="3">
    <source>
        <dbReference type="ARBA" id="ARBA00022525"/>
    </source>
</evidence>
<dbReference type="GO" id="GO:0003073">
    <property type="term" value="P:regulation of systemic arterial blood pressure"/>
    <property type="evidence" value="ECO:0007669"/>
    <property type="project" value="TreeGrafter"/>
</dbReference>
<organism evidence="7 8">
    <name type="scientific">Perca fluviatilis</name>
    <name type="common">European perch</name>
    <dbReference type="NCBI Taxonomy" id="8168"/>
    <lineage>
        <taxon>Eukaryota</taxon>
        <taxon>Metazoa</taxon>
        <taxon>Chordata</taxon>
        <taxon>Craniata</taxon>
        <taxon>Vertebrata</taxon>
        <taxon>Euteleostomi</taxon>
        <taxon>Actinopterygii</taxon>
        <taxon>Neopterygii</taxon>
        <taxon>Teleostei</taxon>
        <taxon>Neoteleostei</taxon>
        <taxon>Acanthomorphata</taxon>
        <taxon>Eupercaria</taxon>
        <taxon>Perciformes</taxon>
        <taxon>Percoidei</taxon>
        <taxon>Percidae</taxon>
        <taxon>Percinae</taxon>
        <taxon>Perca</taxon>
    </lineage>
</organism>
<evidence type="ECO:0000256" key="1">
    <source>
        <dbReference type="ARBA" id="ARBA00004613"/>
    </source>
</evidence>
<evidence type="ECO:0008006" key="9">
    <source>
        <dbReference type="Google" id="ProtNLM"/>
    </source>
</evidence>
<accession>A0A6A5EBY0</accession>
<evidence type="ECO:0000256" key="5">
    <source>
        <dbReference type="ARBA" id="ARBA00023157"/>
    </source>
</evidence>
<dbReference type="Proteomes" id="UP000465112">
    <property type="component" value="Chromosome 8"/>
</dbReference>
<feature type="signal peptide" evidence="6">
    <location>
        <begin position="1"/>
        <end position="24"/>
    </location>
</feature>
<dbReference type="OrthoDB" id="9907777at2759"/>
<dbReference type="InterPro" id="IPR021116">
    <property type="entry name" value="Calcitonin/adrenomedullin"/>
</dbReference>
<dbReference type="GO" id="GO:0005576">
    <property type="term" value="C:extracellular region"/>
    <property type="evidence" value="ECO:0007669"/>
    <property type="project" value="UniProtKB-SubCell"/>
</dbReference>
<comment type="subcellular location">
    <subcellularLocation>
        <location evidence="1">Secreted</location>
    </subcellularLocation>
</comment>
<evidence type="ECO:0000313" key="8">
    <source>
        <dbReference type="Proteomes" id="UP000465112"/>
    </source>
</evidence>
<keyword evidence="5" id="KW-1015">Disulfide bond</keyword>
<keyword evidence="8" id="KW-1185">Reference proteome</keyword>
<dbReference type="InterPro" id="IPR051665">
    <property type="entry name" value="Adrenomedullin-reg_peptide"/>
</dbReference>
<dbReference type="GO" id="GO:0007189">
    <property type="term" value="P:adenylate cyclase-activating G protein-coupled receptor signaling pathway"/>
    <property type="evidence" value="ECO:0007669"/>
    <property type="project" value="TreeGrafter"/>
</dbReference>
<dbReference type="Pfam" id="PF00214">
    <property type="entry name" value="Calc_CGRP_IAPP"/>
    <property type="match status" value="1"/>
</dbReference>
<keyword evidence="4 6" id="KW-0732">Signal</keyword>
<dbReference type="PANTHER" id="PTHR23414">
    <property type="entry name" value="ADRENOMEDULLIN, ADM"/>
    <property type="match status" value="1"/>
</dbReference>
<feature type="chain" id="PRO_5025633826" description="Adrenomedullin 2b" evidence="6">
    <location>
        <begin position="25"/>
        <end position="172"/>
    </location>
</feature>
<evidence type="ECO:0000256" key="4">
    <source>
        <dbReference type="ARBA" id="ARBA00022729"/>
    </source>
</evidence>
<keyword evidence="3" id="KW-0964">Secreted</keyword>
<dbReference type="GO" id="GO:0005179">
    <property type="term" value="F:hormone activity"/>
    <property type="evidence" value="ECO:0007669"/>
    <property type="project" value="InterPro"/>
</dbReference>
<sequence>MCALLPAWLCLLLGLLPLEIQSRALTLQNLTHSHRHRLSLPRTAKYPKSSNTAIMPTVSDLSVAVDNHITEGDRHIIWRALLHKEPPPRLADPLPDQRDSVLWEAPVWQRGSRGRRHANSGGGRGHSHLMRVGCVLGTCQVQNLSHRLYQLIGQSGREDSSPINPHSPHSYG</sequence>
<dbReference type="PANTHER" id="PTHR23414:SF2">
    <property type="entry name" value="PROTEIN ADM2"/>
    <property type="match status" value="1"/>
</dbReference>
<proteinExistence type="inferred from homology"/>
<evidence type="ECO:0000256" key="6">
    <source>
        <dbReference type="SAM" id="SignalP"/>
    </source>
</evidence>
<comment type="similarity">
    <text evidence="2">Belongs to the adrenomedullin family.</text>
</comment>
<comment type="caution">
    <text evidence="7">The sequence shown here is derived from an EMBL/GenBank/DDBJ whole genome shotgun (WGS) entry which is preliminary data.</text>
</comment>
<dbReference type="GO" id="GO:0010460">
    <property type="term" value="P:positive regulation of heart rate"/>
    <property type="evidence" value="ECO:0007669"/>
    <property type="project" value="TreeGrafter"/>
</dbReference>
<dbReference type="AlphaFoldDB" id="A0A6A5EBY0"/>
<evidence type="ECO:0000313" key="7">
    <source>
        <dbReference type="EMBL" id="KAF1386651.1"/>
    </source>
</evidence>
<evidence type="ECO:0000256" key="2">
    <source>
        <dbReference type="ARBA" id="ARBA00010575"/>
    </source>
</evidence>
<dbReference type="EMBL" id="VHII01000008">
    <property type="protein sequence ID" value="KAF1386651.1"/>
    <property type="molecule type" value="Genomic_DNA"/>
</dbReference>
<protein>
    <recommendedName>
        <fullName evidence="9">Adrenomedullin 2b</fullName>
    </recommendedName>
</protein>
<gene>
    <name evidence="7" type="ORF">PFLUV_G00097090</name>
</gene>
<name>A0A6A5EBY0_PERFL</name>
<reference evidence="7 8" key="1">
    <citation type="submission" date="2019-06" db="EMBL/GenBank/DDBJ databases">
        <title>A chromosome-scale genome assembly of the European perch, Perca fluviatilis.</title>
        <authorList>
            <person name="Roques C."/>
            <person name="Zahm M."/>
            <person name="Cabau C."/>
            <person name="Klopp C."/>
            <person name="Bouchez O."/>
            <person name="Donnadieu C."/>
            <person name="Kuhl H."/>
            <person name="Gislard M."/>
            <person name="Guendouz S."/>
            <person name="Journot L."/>
            <person name="Haffray P."/>
            <person name="Bestin A."/>
            <person name="Morvezen R."/>
            <person name="Feron R."/>
            <person name="Wen M."/>
            <person name="Jouanno E."/>
            <person name="Herpin A."/>
            <person name="Schartl M."/>
            <person name="Postlethwait J."/>
            <person name="Schaerlinger B."/>
            <person name="Chardard D."/>
            <person name="Lecocq T."/>
            <person name="Poncet C."/>
            <person name="Jaffrelo L."/>
            <person name="Lampietro C."/>
            <person name="Guiguen Y."/>
        </authorList>
    </citation>
    <scope>NUCLEOTIDE SEQUENCE [LARGE SCALE GENOMIC DNA]</scope>
    <source>
        <tissue evidence="7">Blood</tissue>
    </source>
</reference>